<organism evidence="2 3">
    <name type="scientific">Lysinibacillus pinottii</name>
    <dbReference type="NCBI Taxonomy" id="2973932"/>
    <lineage>
        <taxon>Bacteria</taxon>
        <taxon>Bacillati</taxon>
        <taxon>Bacillota</taxon>
        <taxon>Bacilli</taxon>
        <taxon>Bacillales</taxon>
        <taxon>Bacillaceae</taxon>
        <taxon>Lysinibacillus</taxon>
    </lineage>
</organism>
<accession>A0ABT2DWA9</accession>
<name>A0ABT2DWA9_9BACI</name>
<feature type="domain" description="Shedu protein SduA C-terminal" evidence="1">
    <location>
        <begin position="226"/>
        <end position="365"/>
    </location>
</feature>
<dbReference type="InterPro" id="IPR025359">
    <property type="entry name" value="SduA_C"/>
</dbReference>
<proteinExistence type="predicted"/>
<keyword evidence="3" id="KW-1185">Reference proteome</keyword>
<reference evidence="2 3" key="1">
    <citation type="submission" date="2022-08" db="EMBL/GenBank/DDBJ databases">
        <title>Lysinibacillus sequencing.</title>
        <authorList>
            <person name="Dunlap C."/>
        </authorList>
    </citation>
    <scope>NUCLEOTIDE SEQUENCE [LARGE SCALE GENOMIC DNA]</scope>
    <source>
        <strain evidence="2 3">PB211</strain>
    </source>
</reference>
<dbReference type="Proteomes" id="UP001525021">
    <property type="component" value="Unassembled WGS sequence"/>
</dbReference>
<sequence length="383" mass="45610">MSRLDLYKKPILLRTFITNDDEQSNEAYDTYSRKIETAEINKNKFNEDKDFYHIIKEMIFEVDEEGRPLIYYVFYTFNSSYNNLETAVLMHTLVEGSKNDIDRGILHELAMSVIYNIPVFPNHEKLEEELGFYYNELYENGFEMIDKDEKVKKYKLAEHLIPIFKSENEELLKEKTTRIYSSAEINYYKNKLMEKLKEYDNAQYIINKLKDGINELSVQLNSPEREENKIQAILTNYPILFGTEYIEVLDKHNFGSEYEADYILKRYNGLYDIVEIEASTLDIYTKQGNPSRHLVHAEQQIMDWLQWIEHNNPYAREKIKKLYSPKGYVVIGRSNTLTETTREKLRRRNLVFRDKIEIITYDDLLENAKLLLDFLSGNKIENE</sequence>
<evidence type="ECO:0000313" key="2">
    <source>
        <dbReference type="EMBL" id="MCS1398742.1"/>
    </source>
</evidence>
<comment type="caution">
    <text evidence="2">The sequence shown here is derived from an EMBL/GenBank/DDBJ whole genome shotgun (WGS) entry which is preliminary data.</text>
</comment>
<gene>
    <name evidence="2" type="ORF">NXZ79_22245</name>
</gene>
<dbReference type="Pfam" id="PF14082">
    <property type="entry name" value="SduA_C"/>
    <property type="match status" value="1"/>
</dbReference>
<dbReference type="RefSeq" id="WP_036162483.1">
    <property type="nucleotide sequence ID" value="NZ_JANTOO010000021.1"/>
</dbReference>
<evidence type="ECO:0000259" key="1">
    <source>
        <dbReference type="Pfam" id="PF14082"/>
    </source>
</evidence>
<protein>
    <submittedName>
        <fullName evidence="2">DUF4263 domain-containing protein</fullName>
    </submittedName>
</protein>
<evidence type="ECO:0000313" key="3">
    <source>
        <dbReference type="Proteomes" id="UP001525021"/>
    </source>
</evidence>
<dbReference type="EMBL" id="JANTOO010000021">
    <property type="protein sequence ID" value="MCS1398742.1"/>
    <property type="molecule type" value="Genomic_DNA"/>
</dbReference>